<dbReference type="EMBL" id="KV878682">
    <property type="protein sequence ID" value="OJJ73401.1"/>
    <property type="molecule type" value="Genomic_DNA"/>
</dbReference>
<evidence type="ECO:0000256" key="1">
    <source>
        <dbReference type="SAM" id="MobiDB-lite"/>
    </source>
</evidence>
<reference evidence="3" key="1">
    <citation type="journal article" date="2017" name="Genome Biol.">
        <title>Comparative genomics reveals high biological diversity and specific adaptations in the industrially and medically important fungal genus Aspergillus.</title>
        <authorList>
            <person name="de Vries R.P."/>
            <person name="Riley R."/>
            <person name="Wiebenga A."/>
            <person name="Aguilar-Osorio G."/>
            <person name="Amillis S."/>
            <person name="Uchima C.A."/>
            <person name="Anderluh G."/>
            <person name="Asadollahi M."/>
            <person name="Askin M."/>
            <person name="Barry K."/>
            <person name="Battaglia E."/>
            <person name="Bayram O."/>
            <person name="Benocci T."/>
            <person name="Braus-Stromeyer S.A."/>
            <person name="Caldana C."/>
            <person name="Canovas D."/>
            <person name="Cerqueira G.C."/>
            <person name="Chen F."/>
            <person name="Chen W."/>
            <person name="Choi C."/>
            <person name="Clum A."/>
            <person name="Dos Santos R.A."/>
            <person name="Damasio A.R."/>
            <person name="Diallinas G."/>
            <person name="Emri T."/>
            <person name="Fekete E."/>
            <person name="Flipphi M."/>
            <person name="Freyberg S."/>
            <person name="Gallo A."/>
            <person name="Gournas C."/>
            <person name="Habgood R."/>
            <person name="Hainaut M."/>
            <person name="Harispe M.L."/>
            <person name="Henrissat B."/>
            <person name="Hilden K.S."/>
            <person name="Hope R."/>
            <person name="Hossain A."/>
            <person name="Karabika E."/>
            <person name="Karaffa L."/>
            <person name="Karanyi Z."/>
            <person name="Krasevec N."/>
            <person name="Kuo A."/>
            <person name="Kusch H."/>
            <person name="LaButti K."/>
            <person name="Lagendijk E.L."/>
            <person name="Lapidus A."/>
            <person name="Levasseur A."/>
            <person name="Lindquist E."/>
            <person name="Lipzen A."/>
            <person name="Logrieco A.F."/>
            <person name="MacCabe A."/>
            <person name="Maekelae M.R."/>
            <person name="Malavazi I."/>
            <person name="Melin P."/>
            <person name="Meyer V."/>
            <person name="Mielnichuk N."/>
            <person name="Miskei M."/>
            <person name="Molnar A.P."/>
            <person name="Mule G."/>
            <person name="Ngan C.Y."/>
            <person name="Orejas M."/>
            <person name="Orosz E."/>
            <person name="Ouedraogo J.P."/>
            <person name="Overkamp K.M."/>
            <person name="Park H.-S."/>
            <person name="Perrone G."/>
            <person name="Piumi F."/>
            <person name="Punt P.J."/>
            <person name="Ram A.F."/>
            <person name="Ramon A."/>
            <person name="Rauscher S."/>
            <person name="Record E."/>
            <person name="Riano-Pachon D.M."/>
            <person name="Robert V."/>
            <person name="Roehrig J."/>
            <person name="Ruller R."/>
            <person name="Salamov A."/>
            <person name="Salih N.S."/>
            <person name="Samson R.A."/>
            <person name="Sandor E."/>
            <person name="Sanguinetti M."/>
            <person name="Schuetze T."/>
            <person name="Sepcic K."/>
            <person name="Shelest E."/>
            <person name="Sherlock G."/>
            <person name="Sophianopoulou V."/>
            <person name="Squina F.M."/>
            <person name="Sun H."/>
            <person name="Susca A."/>
            <person name="Todd R.B."/>
            <person name="Tsang A."/>
            <person name="Unkles S.E."/>
            <person name="van de Wiele N."/>
            <person name="van Rossen-Uffink D."/>
            <person name="Oliveira J.V."/>
            <person name="Vesth T.C."/>
            <person name="Visser J."/>
            <person name="Yu J.-H."/>
            <person name="Zhou M."/>
            <person name="Andersen M.R."/>
            <person name="Archer D.B."/>
            <person name="Baker S.E."/>
            <person name="Benoit I."/>
            <person name="Brakhage A.A."/>
            <person name="Braus G.H."/>
            <person name="Fischer R."/>
            <person name="Frisvad J.C."/>
            <person name="Goldman G.H."/>
            <person name="Houbraken J."/>
            <person name="Oakley B."/>
            <person name="Pocsi I."/>
            <person name="Scazzocchio C."/>
            <person name="Seiboth B."/>
            <person name="vanKuyk P.A."/>
            <person name="Wortman J."/>
            <person name="Dyer P.S."/>
            <person name="Grigoriev I.V."/>
        </authorList>
    </citation>
    <scope>NUCLEOTIDE SEQUENCE [LARGE SCALE GENOMIC DNA]</scope>
    <source>
        <strain evidence="3">CBS 101740 / IMI 381727 / IBT 21946</strain>
    </source>
</reference>
<gene>
    <name evidence="2" type="ORF">ASPBRDRAFT_502994</name>
</gene>
<evidence type="ECO:0000313" key="3">
    <source>
        <dbReference type="Proteomes" id="UP000184499"/>
    </source>
</evidence>
<dbReference type="VEuPathDB" id="FungiDB:ASPBRDRAFT_502994"/>
<protein>
    <submittedName>
        <fullName evidence="2">Uncharacterized protein</fullName>
    </submittedName>
</protein>
<accession>A0A1L9UP42</accession>
<keyword evidence="3" id="KW-1185">Reference proteome</keyword>
<sequence length="600" mass="67795">MEDEILEDAAPSAAERQAVYEKGFRMWKALYIRATQASSFPQSCFDIQPIIANQPHFPINLDLRVTHKYLSVHGTSTWKGSEACNIPIQKRHLQIPVSTRSPIPLKFSADVDQSYIKWFNTEHSHIAVLMSAWSYILSARWAELMPGAVLAYSDIKADSINEAGNRGSVVVDIGDTHDEAAEWWAAILAPGEGWKAYIAVDNDMFRSPWSISLPMDPTITLKHQKNQSISSGTAIPATTALHYLSDYCSLYDIVDQCYAALSAVLLLPSMHIYQKNITLPRPNHTHRPSQKTSPSEHSSQLSLSSLQEPHTLDKLLTLSCHTQGSRSLLSSIFYSPDIPCNLASPYLQSISTIINSIKDNSILIHMLMNRVPHLSFLWLGGAILNMQKKILYEGNFGLIPTEIHAAVWSGTTQSFMQEAIHPAKDGYIRRADECRLLYLIQEEQHTRWPICPWMPFGVTAIEDTEIDVRLHADCTGHHLQYAGWKWTCRNGKVVYQMSDDTPTRVRRTEDTVVTDDTVDYQGLDHGDEGVSQNATRSIFGWLRVEGYPPSEKKIHDWIYIDESQDEELTEEKSEKRHVTVKADVEEWIDRDASMIDDSSA</sequence>
<feature type="compositionally biased region" description="Low complexity" evidence="1">
    <location>
        <begin position="293"/>
        <end position="303"/>
    </location>
</feature>
<dbReference type="AlphaFoldDB" id="A0A1L9UP42"/>
<dbReference type="Proteomes" id="UP000184499">
    <property type="component" value="Unassembled WGS sequence"/>
</dbReference>
<dbReference type="STRING" id="767769.A0A1L9UP42"/>
<feature type="region of interest" description="Disordered" evidence="1">
    <location>
        <begin position="279"/>
        <end position="303"/>
    </location>
</feature>
<name>A0A1L9UP42_ASPBC</name>
<dbReference type="GeneID" id="93579001"/>
<dbReference type="OMA" id="KICFHIQ"/>
<organism evidence="2 3">
    <name type="scientific">Aspergillus brasiliensis (strain CBS 101740 / IMI 381727 / IBT 21946)</name>
    <dbReference type="NCBI Taxonomy" id="767769"/>
    <lineage>
        <taxon>Eukaryota</taxon>
        <taxon>Fungi</taxon>
        <taxon>Dikarya</taxon>
        <taxon>Ascomycota</taxon>
        <taxon>Pezizomycotina</taxon>
        <taxon>Eurotiomycetes</taxon>
        <taxon>Eurotiomycetidae</taxon>
        <taxon>Eurotiales</taxon>
        <taxon>Aspergillaceae</taxon>
        <taxon>Aspergillus</taxon>
        <taxon>Aspergillus subgen. Circumdati</taxon>
    </lineage>
</organism>
<dbReference type="OrthoDB" id="3549294at2759"/>
<evidence type="ECO:0000313" key="2">
    <source>
        <dbReference type="EMBL" id="OJJ73401.1"/>
    </source>
</evidence>
<proteinExistence type="predicted"/>
<dbReference type="RefSeq" id="XP_067480649.1">
    <property type="nucleotide sequence ID" value="XM_067626513.1"/>
</dbReference>